<gene>
    <name evidence="1" type="ORF">GH741_08210</name>
</gene>
<dbReference type="Proteomes" id="UP000799092">
    <property type="component" value="Unassembled WGS sequence"/>
</dbReference>
<evidence type="ECO:0000313" key="2">
    <source>
        <dbReference type="Proteomes" id="UP000799092"/>
    </source>
</evidence>
<comment type="caution">
    <text evidence="1">The sequence shown here is derived from an EMBL/GenBank/DDBJ whole genome shotgun (WGS) entry which is preliminary data.</text>
</comment>
<organism evidence="1 2">
    <name type="scientific">Aquibacillus halophilus</name>
    <dbReference type="NCBI Taxonomy" id="930132"/>
    <lineage>
        <taxon>Bacteria</taxon>
        <taxon>Bacillati</taxon>
        <taxon>Bacillota</taxon>
        <taxon>Bacilli</taxon>
        <taxon>Bacillales</taxon>
        <taxon>Bacillaceae</taxon>
        <taxon>Aquibacillus</taxon>
    </lineage>
</organism>
<dbReference type="EMBL" id="WJNG01000006">
    <property type="protein sequence ID" value="MRH42668.1"/>
    <property type="molecule type" value="Genomic_DNA"/>
</dbReference>
<protein>
    <submittedName>
        <fullName evidence="1">DUF3231 family protein</fullName>
    </submittedName>
</protein>
<evidence type="ECO:0000313" key="1">
    <source>
        <dbReference type="EMBL" id="MRH42668.1"/>
    </source>
</evidence>
<accession>A0A6A8DAN3</accession>
<dbReference type="InterPro" id="IPR012347">
    <property type="entry name" value="Ferritin-like"/>
</dbReference>
<sequence>METNHHPKLTSAEMAVLWGAFQNSTVVTCTTTYFLEIVEDDQIRSLLKFSLGLSVEHEELLRGIFKEENLPIPMGFTEQDVNLHADRLYTDLFILSYLSHIGSMGLNTYSMSLPNSSREDIRDYFSKSLNSSIELYNRVTDVMQEKGVYIRPPYIPYHEQVEFVHKQHFISGWIGEQRPLTSTEISFLFNNIQRNVLGIGMLTGFSQVASSREVAKYVTRGVEIAKHHCAVFSKFLDESNILVPMTSDASPTRSKQAPFSDKLIMFHTAAVQAAGMGYYGASIATSARRDLAAAYTRLMAEVGEYTEDGAKLMIENGWMEKPPSAADRKNLANG</sequence>
<keyword evidence="2" id="KW-1185">Reference proteome</keyword>
<dbReference type="RefSeq" id="WP_153736320.1">
    <property type="nucleotide sequence ID" value="NZ_WJNG01000006.1"/>
</dbReference>
<dbReference type="InterPro" id="IPR021617">
    <property type="entry name" value="DUF3231"/>
</dbReference>
<name>A0A6A8DAN3_9BACI</name>
<proteinExistence type="predicted"/>
<dbReference type="AlphaFoldDB" id="A0A6A8DAN3"/>
<dbReference type="Gene3D" id="1.20.1260.10">
    <property type="match status" value="2"/>
</dbReference>
<dbReference type="Pfam" id="PF11553">
    <property type="entry name" value="DUF3231"/>
    <property type="match status" value="2"/>
</dbReference>
<dbReference type="OrthoDB" id="1675670at2"/>
<reference evidence="1" key="1">
    <citation type="submission" date="2019-11" db="EMBL/GenBank/DDBJ databases">
        <authorList>
            <person name="Li J."/>
        </authorList>
    </citation>
    <scope>NUCLEOTIDE SEQUENCE</scope>
    <source>
        <strain evidence="1">B6B</strain>
    </source>
</reference>